<accession>A0A411Z4E2</accession>
<dbReference type="Proteomes" id="UP000284547">
    <property type="component" value="Unassembled WGS sequence"/>
</dbReference>
<sequence length="85" mass="9485">MKTLMMLLAKHEAPVISAEVCCKEYFPPLTLPVFMKKINAGEIPLPLIRMEPSQKGAKMVHLTDLAEYIDQKREAAAKELKAMGS</sequence>
<dbReference type="InterPro" id="IPR020518">
    <property type="entry name" value="Tscrpt_reg_PrtN"/>
</dbReference>
<name>A0A411Z4E2_9RHOB</name>
<proteinExistence type="predicted"/>
<dbReference type="Pfam" id="PF11112">
    <property type="entry name" value="PyocinActivator"/>
    <property type="match status" value="1"/>
</dbReference>
<dbReference type="RefSeq" id="WP_118151087.1">
    <property type="nucleotide sequence ID" value="NZ_QWEY01000003.1"/>
</dbReference>
<gene>
    <name evidence="1" type="ORF">D1012_08670</name>
</gene>
<evidence type="ECO:0000313" key="2">
    <source>
        <dbReference type="Proteomes" id="UP000284547"/>
    </source>
</evidence>
<protein>
    <submittedName>
        <fullName evidence="1">Pyocin activator protein PrtN</fullName>
    </submittedName>
</protein>
<organism evidence="1 2">
    <name type="scientific">Pseudotabrizicola alkalilacus</name>
    <dbReference type="NCBI Taxonomy" id="2305252"/>
    <lineage>
        <taxon>Bacteria</taxon>
        <taxon>Pseudomonadati</taxon>
        <taxon>Pseudomonadota</taxon>
        <taxon>Alphaproteobacteria</taxon>
        <taxon>Rhodobacterales</taxon>
        <taxon>Paracoccaceae</taxon>
        <taxon>Pseudotabrizicola</taxon>
    </lineage>
</organism>
<dbReference type="OrthoDB" id="982642at2"/>
<dbReference type="EMBL" id="QWEY01000003">
    <property type="protein sequence ID" value="RGP37946.1"/>
    <property type="molecule type" value="Genomic_DNA"/>
</dbReference>
<evidence type="ECO:0000313" key="1">
    <source>
        <dbReference type="EMBL" id="RGP37946.1"/>
    </source>
</evidence>
<reference evidence="1 2" key="1">
    <citation type="submission" date="2018-08" db="EMBL/GenBank/DDBJ databases">
        <title>Flavobacterium tibetense sp. nov., isolated from a wetland YonghuCo on Tibetan Plateau.</title>
        <authorList>
            <person name="Phurbu D."/>
            <person name="Lu H."/>
            <person name="Xing P."/>
        </authorList>
    </citation>
    <scope>NUCLEOTIDE SEQUENCE [LARGE SCALE GENOMIC DNA]</scope>
    <source>
        <strain evidence="1 2">DJC</strain>
    </source>
</reference>
<keyword evidence="2" id="KW-1185">Reference proteome</keyword>
<comment type="caution">
    <text evidence="1">The sequence shown here is derived from an EMBL/GenBank/DDBJ whole genome shotgun (WGS) entry which is preliminary data.</text>
</comment>
<dbReference type="AlphaFoldDB" id="A0A411Z4E2"/>
<dbReference type="GO" id="GO:0006355">
    <property type="term" value="P:regulation of DNA-templated transcription"/>
    <property type="evidence" value="ECO:0007669"/>
    <property type="project" value="InterPro"/>
</dbReference>